<evidence type="ECO:0000313" key="2">
    <source>
        <dbReference type="EMBL" id="ODM18792.1"/>
    </source>
</evidence>
<keyword evidence="3" id="KW-1185">Reference proteome</keyword>
<name>A0A1E3BCV0_ASPCR</name>
<evidence type="ECO:0000313" key="3">
    <source>
        <dbReference type="Proteomes" id="UP000094569"/>
    </source>
</evidence>
<feature type="region of interest" description="Disordered" evidence="1">
    <location>
        <begin position="175"/>
        <end position="222"/>
    </location>
</feature>
<comment type="caution">
    <text evidence="2">The sequence shown here is derived from an EMBL/GenBank/DDBJ whole genome shotgun (WGS) entry which is preliminary data.</text>
</comment>
<feature type="compositionally biased region" description="Pro residues" evidence="1">
    <location>
        <begin position="79"/>
        <end position="90"/>
    </location>
</feature>
<gene>
    <name evidence="2" type="ORF">SI65_05409</name>
</gene>
<organism evidence="2 3">
    <name type="scientific">Aspergillus cristatus</name>
    <name type="common">Chinese Fuzhuan brick tea-fermentation fungus</name>
    <name type="synonym">Eurotium cristatum</name>
    <dbReference type="NCBI Taxonomy" id="573508"/>
    <lineage>
        <taxon>Eukaryota</taxon>
        <taxon>Fungi</taxon>
        <taxon>Dikarya</taxon>
        <taxon>Ascomycota</taxon>
        <taxon>Pezizomycotina</taxon>
        <taxon>Eurotiomycetes</taxon>
        <taxon>Eurotiomycetidae</taxon>
        <taxon>Eurotiales</taxon>
        <taxon>Aspergillaceae</taxon>
        <taxon>Aspergillus</taxon>
        <taxon>Aspergillus subgen. Aspergillus</taxon>
    </lineage>
</organism>
<reference evidence="2 3" key="1">
    <citation type="journal article" date="2016" name="BMC Genomics">
        <title>Comparative genomic and transcriptomic analyses of the Fuzhuan brick tea-fermentation fungus Aspergillus cristatus.</title>
        <authorList>
            <person name="Ge Y."/>
            <person name="Wang Y."/>
            <person name="Liu Y."/>
            <person name="Tan Y."/>
            <person name="Ren X."/>
            <person name="Zhang X."/>
            <person name="Hyde K.D."/>
            <person name="Liu Y."/>
            <person name="Liu Z."/>
        </authorList>
    </citation>
    <scope>NUCLEOTIDE SEQUENCE [LARGE SCALE GENOMIC DNA]</scope>
    <source>
        <strain evidence="2 3">GZAAS20.1005</strain>
    </source>
</reference>
<dbReference type="VEuPathDB" id="FungiDB:SI65_05409"/>
<feature type="compositionally biased region" description="Polar residues" evidence="1">
    <location>
        <begin position="100"/>
        <end position="114"/>
    </location>
</feature>
<accession>A0A1E3BCV0</accession>
<dbReference type="STRING" id="573508.A0A1E3BCV0"/>
<dbReference type="EMBL" id="JXNT01000005">
    <property type="protein sequence ID" value="ODM18792.1"/>
    <property type="molecule type" value="Genomic_DNA"/>
</dbReference>
<dbReference type="OrthoDB" id="4555210at2759"/>
<dbReference type="Proteomes" id="UP000094569">
    <property type="component" value="Unassembled WGS sequence"/>
</dbReference>
<feature type="region of interest" description="Disordered" evidence="1">
    <location>
        <begin position="1"/>
        <end position="116"/>
    </location>
</feature>
<evidence type="ECO:0000256" key="1">
    <source>
        <dbReference type="SAM" id="MobiDB-lite"/>
    </source>
</evidence>
<proteinExistence type="predicted"/>
<dbReference type="AlphaFoldDB" id="A0A1E3BCV0"/>
<protein>
    <submittedName>
        <fullName evidence="2">Uncharacterized protein</fullName>
    </submittedName>
</protein>
<sequence length="485" mass="54147">MGVRKRRAPPTQAHYRLRATKLRQEKRPEQLNGTEDADMGEALEVCETPTAPPQEPTTPQQSPEQLRREIPMQAQHLPCLPPESQYPPTQPERDTPPTTPTHESPQSQLGSELQSHIAAAVASKTAQIKTTGDEVIELVSMVSQKVIDWEKQSLQGAASLGRDIRTLVLNFSKNLTTGDPSEQENHHIPHPAHNSYAKTVGSPSTAPRTQPKLPKATCKPPQSEKPLHIFLCLSKDHPAHQASPHATIDILRKHLDKTCSAAIKEIQQVPSGLAIWPKDGPGLQLLTEHKELLERLIQGATAEVEQKWAIYALPNMPQQYTSYDGAQVPVTKQMALDEFKLQTGLSPLRFYCSNKNPLSGTLVMAVPETQVQTVPKRVYLFGKNIPIKHKPLIGNFYFIYSGRRVIAALAAIRRQFRPCQSRRYRGDTPAYPCVYPASAVLPYVYAANTAHPPTSQRYYLVPGQHLQPFVLLWYSILIYSNALQQ</sequence>